<dbReference type="Proteomes" id="UP000298355">
    <property type="component" value="Unassembled WGS sequence"/>
</dbReference>
<protein>
    <submittedName>
        <fullName evidence="1">Uncharacterized protein</fullName>
    </submittedName>
</protein>
<evidence type="ECO:0000313" key="2">
    <source>
        <dbReference type="Proteomes" id="UP000298355"/>
    </source>
</evidence>
<organism evidence="1 2">
    <name type="scientific">Cryobacterium breve</name>
    <dbReference type="NCBI Taxonomy" id="1259258"/>
    <lineage>
        <taxon>Bacteria</taxon>
        <taxon>Bacillati</taxon>
        <taxon>Actinomycetota</taxon>
        <taxon>Actinomycetes</taxon>
        <taxon>Micrococcales</taxon>
        <taxon>Microbacteriaceae</taxon>
        <taxon>Cryobacterium</taxon>
    </lineage>
</organism>
<name>A0ABY2IYL4_9MICO</name>
<proteinExistence type="predicted"/>
<reference evidence="1 2" key="1">
    <citation type="submission" date="2019-03" db="EMBL/GenBank/DDBJ databases">
        <title>Genomics of glacier-inhabiting Cryobacterium strains.</title>
        <authorList>
            <person name="Liu Q."/>
            <person name="Xin Y.-H."/>
        </authorList>
    </citation>
    <scope>NUCLEOTIDE SEQUENCE [LARGE SCALE GENOMIC DNA]</scope>
    <source>
        <strain evidence="1 2">TMT4-23</strain>
    </source>
</reference>
<dbReference type="EMBL" id="SOGJ01000025">
    <property type="protein sequence ID" value="TFC96491.1"/>
    <property type="molecule type" value="Genomic_DNA"/>
</dbReference>
<gene>
    <name evidence="1" type="ORF">E3O65_12915</name>
</gene>
<keyword evidence="2" id="KW-1185">Reference proteome</keyword>
<dbReference type="RefSeq" id="WP_134364142.1">
    <property type="nucleotide sequence ID" value="NZ_SOGJ01000025.1"/>
</dbReference>
<sequence>MTSARLAGSEDAAKRLSATSLREFFDPRTDLNEKTRRYRRYRRAISRDEITLPALARYALELIGLRSFGPKEKVAWWVDFLYQDLQCEFALEKFGLRLYVEIVDNDEAQAAEVANKIVKKLRSSMRSVEGLVLAPAAAELFRNGKATVVNQHMSLRRTYEYFRERASNPFVIEDEVIHLGTPDGFEHGMTFESGKGLMQLNSFRDLVASVNAYISLLEHHMVLALPFHGFDPSKHSLEKFIGVRWGDKYGQVFDLTRKDDKHYYDRLVAVVERWRNTHSHGGFEKGHGSTVYLHYEGVGAIPVGLSSATERVGTFFMPAIDEDINHVFELFDEFDAWLSDKRMCFAMEWINAGLDVRFDPAFRAELVEAMESPARFSSYLEYKEYRADLHTNMDY</sequence>
<accession>A0ABY2IYL4</accession>
<evidence type="ECO:0000313" key="1">
    <source>
        <dbReference type="EMBL" id="TFC96491.1"/>
    </source>
</evidence>
<comment type="caution">
    <text evidence="1">The sequence shown here is derived from an EMBL/GenBank/DDBJ whole genome shotgun (WGS) entry which is preliminary data.</text>
</comment>